<sequence>MPQKNESRIYGDVKLFKKKQKHQRQTVQINTDTDAQVLNVAQTLGMIPPGSVPQPAPELPPELLPNPPDQDADGWEDIDDVPEYLREFIPNPPPHSPIIDPDCNNFYRRHRGLLAIQQRSKLSNAWKSLLPQLTVIYLERQHHTLNWSTHTSYLNYHPKCSCMIFTTREFDLVGLAGRMRKQVVRVCSCMSLPMRLMHYGYLAGSPNLPTVAFSIPVVQLFHELWKKTTLSLSGFLEGYMVFLDSRSEKYLHTRNSNYTNQNLRRQFTQAVDVYRSILKQQKMVYQHALNLSSSQKLADQCPRCFGPACGEVKTSPKELDFILAMDGNFQHRHHLKASTDQPAEEDYPSLFITPLHISIHERKVEDTASQAKGLKTACSESHTAADDVRNSSSWEQCDDTGVFGSTCRHDVPLRFVNIYKSGEKLHYAITILDNILEAFPEARVGCLYDIGCHLDVHMEKRKLLPQYRDQLAFATSVFHAYAHQWPCQIMYHPRFIKHFGLSDGEGLERLWSFLSDLVSLNRVCTRLHRLQSINIRAELYGEELTFSSAKWLVKKYHNAVEVFGLSQNALLNLYKLNNPANDQRYLSKFFREQWESERAAQGSKNHHLDILRLKLVNLLCLRDNFQKQWAINFNAEQEAMRVQTLITLNQQIQEASQKVGSAGDTIFANKDHKEVMLKLWSSKHELRKKFISVCEEKRPLQLSRTDGRSSNLGTSRKSIVINAVKKHAMALKGTLETYLTQLANYRKVFPTNIVPDPALMDHNRLLVLEPDAPFWNDGFITHANEPWAIDPNTQHGMRQLAYYERSKEELRRIGWEIRQSMRWATQQHISLMDIFQDLRKSEPTSDAARAFLSSPFLSSPDPTTISDAETVIVWTRLVDVLHLQEVWNLDLMEIFLKTDLQDGDGELLEQWNSQVALIARMRANGSLTPVLGNFSTITVESFESDSDPDATDTDHTTADEIESSDAGSSDDEELRILEELNEEDALSALSSALNLTNLNNDDPDASDVPLPFVN</sequence>
<dbReference type="VEuPathDB" id="FungiDB:MELLADRAFT_86843"/>
<dbReference type="PANTHER" id="PTHR33096:SF1">
    <property type="entry name" value="CXC1-LIKE CYSTEINE CLUSTER ASSOCIATED WITH KDZ TRANSPOSASES DOMAIN-CONTAINING PROTEIN"/>
    <property type="match status" value="1"/>
</dbReference>
<dbReference type="KEGG" id="mlr:MELLADRAFT_86843"/>
<dbReference type="InterPro" id="IPR040521">
    <property type="entry name" value="KDZ"/>
</dbReference>
<dbReference type="Pfam" id="PF18758">
    <property type="entry name" value="KDZ"/>
    <property type="match status" value="1"/>
</dbReference>
<accession>F4R3L2</accession>
<dbReference type="AlphaFoldDB" id="F4R3L2"/>
<feature type="compositionally biased region" description="Acidic residues" evidence="1">
    <location>
        <begin position="959"/>
        <end position="973"/>
    </location>
</feature>
<dbReference type="HOGENOM" id="CLU_011407_2_0_1"/>
<organism evidence="4">
    <name type="scientific">Melampsora larici-populina (strain 98AG31 / pathotype 3-4-7)</name>
    <name type="common">Poplar leaf rust fungus</name>
    <dbReference type="NCBI Taxonomy" id="747676"/>
    <lineage>
        <taxon>Eukaryota</taxon>
        <taxon>Fungi</taxon>
        <taxon>Dikarya</taxon>
        <taxon>Basidiomycota</taxon>
        <taxon>Pucciniomycotina</taxon>
        <taxon>Pucciniomycetes</taxon>
        <taxon>Pucciniales</taxon>
        <taxon>Melampsoraceae</taxon>
        <taxon>Melampsora</taxon>
    </lineage>
</organism>
<protein>
    <recommendedName>
        <fullName evidence="2">CxC1-like cysteine cluster associated with KDZ transposases domain-containing protein</fullName>
    </recommendedName>
</protein>
<evidence type="ECO:0000313" key="4">
    <source>
        <dbReference type="Proteomes" id="UP000001072"/>
    </source>
</evidence>
<dbReference type="InParanoid" id="F4R3L2"/>
<gene>
    <name evidence="3" type="ORF">MELLADRAFT_86843</name>
</gene>
<dbReference type="GeneID" id="18934315"/>
<dbReference type="RefSeq" id="XP_007403583.1">
    <property type="nucleotide sequence ID" value="XM_007403521.1"/>
</dbReference>
<name>F4R3L2_MELLP</name>
<dbReference type="Proteomes" id="UP000001072">
    <property type="component" value="Unassembled WGS sequence"/>
</dbReference>
<keyword evidence="4" id="KW-1185">Reference proteome</keyword>
<feature type="region of interest" description="Disordered" evidence="1">
    <location>
        <begin position="942"/>
        <end position="973"/>
    </location>
</feature>
<feature type="domain" description="CxC1-like cysteine cluster associated with KDZ transposases" evidence="2">
    <location>
        <begin position="146"/>
        <end position="248"/>
    </location>
</feature>
<evidence type="ECO:0000313" key="3">
    <source>
        <dbReference type="EMBL" id="EGG12645.1"/>
    </source>
</evidence>
<dbReference type="EMBL" id="GL883090">
    <property type="protein sequence ID" value="EGG12645.1"/>
    <property type="molecule type" value="Genomic_DNA"/>
</dbReference>
<dbReference type="OrthoDB" id="3237105at2759"/>
<evidence type="ECO:0000256" key="1">
    <source>
        <dbReference type="SAM" id="MobiDB-lite"/>
    </source>
</evidence>
<proteinExistence type="predicted"/>
<reference evidence="4" key="1">
    <citation type="journal article" date="2011" name="Proc. Natl. Acad. Sci. U.S.A.">
        <title>Obligate biotrophy features unraveled by the genomic analysis of rust fungi.</title>
        <authorList>
            <person name="Duplessis S."/>
            <person name="Cuomo C.A."/>
            <person name="Lin Y.-C."/>
            <person name="Aerts A."/>
            <person name="Tisserant E."/>
            <person name="Veneault-Fourrey C."/>
            <person name="Joly D.L."/>
            <person name="Hacquard S."/>
            <person name="Amselem J."/>
            <person name="Cantarel B.L."/>
            <person name="Chiu R."/>
            <person name="Coutinho P.M."/>
            <person name="Feau N."/>
            <person name="Field M."/>
            <person name="Frey P."/>
            <person name="Gelhaye E."/>
            <person name="Goldberg J."/>
            <person name="Grabherr M.G."/>
            <person name="Kodira C.D."/>
            <person name="Kohler A."/>
            <person name="Kuees U."/>
            <person name="Lindquist E.A."/>
            <person name="Lucas S.M."/>
            <person name="Mago R."/>
            <person name="Mauceli E."/>
            <person name="Morin E."/>
            <person name="Murat C."/>
            <person name="Pangilinan J.L."/>
            <person name="Park R."/>
            <person name="Pearson M."/>
            <person name="Quesneville H."/>
            <person name="Rouhier N."/>
            <person name="Sakthikumar S."/>
            <person name="Salamov A.A."/>
            <person name="Schmutz J."/>
            <person name="Selles B."/>
            <person name="Shapiro H."/>
            <person name="Tanguay P."/>
            <person name="Tuskan G.A."/>
            <person name="Henrissat B."/>
            <person name="Van de Peer Y."/>
            <person name="Rouze P."/>
            <person name="Ellis J.G."/>
            <person name="Dodds P.N."/>
            <person name="Schein J.E."/>
            <person name="Zhong S."/>
            <person name="Hamelin R.C."/>
            <person name="Grigoriev I.V."/>
            <person name="Szabo L.J."/>
            <person name="Martin F."/>
        </authorList>
    </citation>
    <scope>NUCLEOTIDE SEQUENCE [LARGE SCALE GENOMIC DNA]</scope>
    <source>
        <strain evidence="4">98AG31 / pathotype 3-4-7</strain>
    </source>
</reference>
<dbReference type="InterPro" id="IPR041320">
    <property type="entry name" value="CxC1"/>
</dbReference>
<dbReference type="Pfam" id="PF18802">
    <property type="entry name" value="CxC1"/>
    <property type="match status" value="1"/>
</dbReference>
<dbReference type="eggNOG" id="ENOG502S2AH">
    <property type="taxonomic scope" value="Eukaryota"/>
</dbReference>
<dbReference type="PANTHER" id="PTHR33096">
    <property type="entry name" value="CXC2 DOMAIN-CONTAINING PROTEIN"/>
    <property type="match status" value="1"/>
</dbReference>
<evidence type="ECO:0000259" key="2">
    <source>
        <dbReference type="Pfam" id="PF18802"/>
    </source>
</evidence>
<feature type="compositionally biased region" description="Acidic residues" evidence="1">
    <location>
        <begin position="942"/>
        <end position="951"/>
    </location>
</feature>